<dbReference type="Proteomes" id="UP001596110">
    <property type="component" value="Unassembled WGS sequence"/>
</dbReference>
<reference evidence="4" key="1">
    <citation type="journal article" date="2019" name="Int. J. Syst. Evol. Microbiol.">
        <title>The Global Catalogue of Microorganisms (GCM) 10K type strain sequencing project: providing services to taxonomists for standard genome sequencing and annotation.</title>
        <authorList>
            <consortium name="The Broad Institute Genomics Platform"/>
            <consortium name="The Broad Institute Genome Sequencing Center for Infectious Disease"/>
            <person name="Wu L."/>
            <person name="Ma J."/>
        </authorList>
    </citation>
    <scope>NUCLEOTIDE SEQUENCE [LARGE SCALE GENOMIC DNA]</scope>
    <source>
        <strain evidence="4">DT43</strain>
    </source>
</reference>
<comment type="caution">
    <text evidence="3">The sequence shown here is derived from an EMBL/GenBank/DDBJ whole genome shotgun (WGS) entry which is preliminary data.</text>
</comment>
<gene>
    <name evidence="3" type="ORF">ACFPQ3_01200</name>
</gene>
<proteinExistence type="predicted"/>
<sequence>MAKMTLQPKRKELEKVAKQIEELEKEVASQIGRWVINNTAFDNLKDFREHYEMLQKFYDENHNLDNSGAVQNEPNENGKLPFDIGS</sequence>
<feature type="region of interest" description="Disordered" evidence="2">
    <location>
        <begin position="63"/>
        <end position="86"/>
    </location>
</feature>
<evidence type="ECO:0000313" key="3">
    <source>
        <dbReference type="EMBL" id="MFC5630251.1"/>
    </source>
</evidence>
<name>A0ABW0UC33_9STRE</name>
<keyword evidence="1" id="KW-0175">Coiled coil</keyword>
<organism evidence="3 4">
    <name type="scientific">Streptococcus caledonicus</name>
    <dbReference type="NCBI Taxonomy" id="2614158"/>
    <lineage>
        <taxon>Bacteria</taxon>
        <taxon>Bacillati</taxon>
        <taxon>Bacillota</taxon>
        <taxon>Bacilli</taxon>
        <taxon>Lactobacillales</taxon>
        <taxon>Streptococcaceae</taxon>
        <taxon>Streptococcus</taxon>
    </lineage>
</organism>
<dbReference type="EMBL" id="JBHSOJ010000008">
    <property type="protein sequence ID" value="MFC5630251.1"/>
    <property type="molecule type" value="Genomic_DNA"/>
</dbReference>
<dbReference type="RefSeq" id="WP_156807048.1">
    <property type="nucleotide sequence ID" value="NZ_JBHSOJ010000008.1"/>
</dbReference>
<protein>
    <submittedName>
        <fullName evidence="3">Uncharacterized protein</fullName>
    </submittedName>
</protein>
<evidence type="ECO:0000313" key="4">
    <source>
        <dbReference type="Proteomes" id="UP001596110"/>
    </source>
</evidence>
<evidence type="ECO:0000256" key="1">
    <source>
        <dbReference type="SAM" id="Coils"/>
    </source>
</evidence>
<keyword evidence="4" id="KW-1185">Reference proteome</keyword>
<evidence type="ECO:0000256" key="2">
    <source>
        <dbReference type="SAM" id="MobiDB-lite"/>
    </source>
</evidence>
<accession>A0ABW0UC33</accession>
<feature type="compositionally biased region" description="Polar residues" evidence="2">
    <location>
        <begin position="64"/>
        <end position="75"/>
    </location>
</feature>
<feature type="coiled-coil region" evidence="1">
    <location>
        <begin position="6"/>
        <end position="33"/>
    </location>
</feature>